<evidence type="ECO:0000313" key="2">
    <source>
        <dbReference type="Proteomes" id="UP000229970"/>
    </source>
</evidence>
<sequence>MIKVTKAKKVETKASEIKYPVARKSKYNGEVVLFYGEKSGMVVEAGDPRKSRNSVGTISENWTSYTDENTWEPVDVHIYG</sequence>
<accession>A0A2N9XBB0</accession>
<evidence type="ECO:0000313" key="1">
    <source>
        <dbReference type="EMBL" id="PIT43801.1"/>
    </source>
</evidence>
<dbReference type="RefSeq" id="WP_100121323.1">
    <property type="nucleotide sequence ID" value="NZ_MEIP01000030.1"/>
</dbReference>
<dbReference type="Proteomes" id="UP000229970">
    <property type="component" value="Unassembled WGS sequence"/>
</dbReference>
<dbReference type="AlphaFoldDB" id="A0A2N9XBB0"/>
<name>A0A2N9XBB0_9NEIS</name>
<dbReference type="EMBL" id="MEIP01000030">
    <property type="protein sequence ID" value="PIT43801.1"/>
    <property type="molecule type" value="Genomic_DNA"/>
</dbReference>
<protein>
    <submittedName>
        <fullName evidence="1">Uncharacterized protein</fullName>
    </submittedName>
</protein>
<comment type="caution">
    <text evidence="1">The sequence shown here is derived from an EMBL/GenBank/DDBJ whole genome shotgun (WGS) entry which is preliminary data.</text>
</comment>
<reference evidence="1 2" key="1">
    <citation type="journal article" date="2017" name="MBio">
        <title>Type VI secretion-mediated competition in the bee gut microbiome.</title>
        <authorList>
            <person name="Steele M.I."/>
            <person name="Kwong W.K."/>
            <person name="Powell J.E."/>
            <person name="Whiteley M."/>
            <person name="Moran N.A."/>
        </authorList>
    </citation>
    <scope>NUCLEOTIDE SEQUENCE [LARGE SCALE GENOMIC DNA]</scope>
    <source>
        <strain evidence="1 2">Ruf1-X</strain>
    </source>
</reference>
<proteinExistence type="predicted"/>
<gene>
    <name evidence="1" type="ORF">BHC46_12420</name>
</gene>
<organism evidence="1 2">
    <name type="scientific">Snodgrassella alvi</name>
    <dbReference type="NCBI Taxonomy" id="1196083"/>
    <lineage>
        <taxon>Bacteria</taxon>
        <taxon>Pseudomonadati</taxon>
        <taxon>Pseudomonadota</taxon>
        <taxon>Betaproteobacteria</taxon>
        <taxon>Neisseriales</taxon>
        <taxon>Neisseriaceae</taxon>
        <taxon>Snodgrassella</taxon>
    </lineage>
</organism>